<proteinExistence type="predicted"/>
<protein>
    <submittedName>
        <fullName evidence="1">Uncharacterized protein</fullName>
    </submittedName>
</protein>
<dbReference type="EMBL" id="MU266617">
    <property type="protein sequence ID" value="KAH7919941.1"/>
    <property type="molecule type" value="Genomic_DNA"/>
</dbReference>
<comment type="caution">
    <text evidence="1">The sequence shown here is derived from an EMBL/GenBank/DDBJ whole genome shotgun (WGS) entry which is preliminary data.</text>
</comment>
<evidence type="ECO:0000313" key="2">
    <source>
        <dbReference type="Proteomes" id="UP000790709"/>
    </source>
</evidence>
<dbReference type="Proteomes" id="UP000790709">
    <property type="component" value="Unassembled WGS sequence"/>
</dbReference>
<evidence type="ECO:0000313" key="1">
    <source>
        <dbReference type="EMBL" id="KAH7919941.1"/>
    </source>
</evidence>
<name>A0ACB8B2F1_9AGAM</name>
<reference evidence="1" key="1">
    <citation type="journal article" date="2021" name="New Phytol.">
        <title>Evolutionary innovations through gain and loss of genes in the ectomycorrhizal Boletales.</title>
        <authorList>
            <person name="Wu G."/>
            <person name="Miyauchi S."/>
            <person name="Morin E."/>
            <person name="Kuo A."/>
            <person name="Drula E."/>
            <person name="Varga T."/>
            <person name="Kohler A."/>
            <person name="Feng B."/>
            <person name="Cao Y."/>
            <person name="Lipzen A."/>
            <person name="Daum C."/>
            <person name="Hundley H."/>
            <person name="Pangilinan J."/>
            <person name="Johnson J."/>
            <person name="Barry K."/>
            <person name="LaButti K."/>
            <person name="Ng V."/>
            <person name="Ahrendt S."/>
            <person name="Min B."/>
            <person name="Choi I.G."/>
            <person name="Park H."/>
            <person name="Plett J.M."/>
            <person name="Magnuson J."/>
            <person name="Spatafora J.W."/>
            <person name="Nagy L.G."/>
            <person name="Henrissat B."/>
            <person name="Grigoriev I.V."/>
            <person name="Yang Z.L."/>
            <person name="Xu J."/>
            <person name="Martin F.M."/>
        </authorList>
    </citation>
    <scope>NUCLEOTIDE SEQUENCE</scope>
    <source>
        <strain evidence="1">KUC20120723A-06</strain>
    </source>
</reference>
<accession>A0ACB8B2F1</accession>
<keyword evidence="2" id="KW-1185">Reference proteome</keyword>
<sequence length="180" mass="20447">MASTSRYRPLPNNAPSCLPSCHTSFPSIFRPPRDLNAIYAWAPHSRSFSLYLYPPWTQGAQGPAATRPRPAPTHGNSPRPPSNPCSLTRTLYIWIHHGGREAPSCDSCERWGYRVRGVSMFVRVMFHVHSPSSTPRHHQYFRPPATRTRPGVHLPHPHICVKIGICVFRVRVRELELARV</sequence>
<organism evidence="1 2">
    <name type="scientific">Leucogyrophana mollusca</name>
    <dbReference type="NCBI Taxonomy" id="85980"/>
    <lineage>
        <taxon>Eukaryota</taxon>
        <taxon>Fungi</taxon>
        <taxon>Dikarya</taxon>
        <taxon>Basidiomycota</taxon>
        <taxon>Agaricomycotina</taxon>
        <taxon>Agaricomycetes</taxon>
        <taxon>Agaricomycetidae</taxon>
        <taxon>Boletales</taxon>
        <taxon>Boletales incertae sedis</taxon>
        <taxon>Leucogyrophana</taxon>
    </lineage>
</organism>
<gene>
    <name evidence="1" type="ORF">BV22DRAFT_836378</name>
</gene>